<reference evidence="1" key="1">
    <citation type="submission" date="2020-03" db="EMBL/GenBank/DDBJ databases">
        <title>The deep terrestrial virosphere.</title>
        <authorList>
            <person name="Holmfeldt K."/>
            <person name="Nilsson E."/>
            <person name="Simone D."/>
            <person name="Lopez-Fernandez M."/>
            <person name="Wu X."/>
            <person name="de Brujin I."/>
            <person name="Lundin D."/>
            <person name="Andersson A."/>
            <person name="Bertilsson S."/>
            <person name="Dopson M."/>
        </authorList>
    </citation>
    <scope>NUCLEOTIDE SEQUENCE</scope>
    <source>
        <strain evidence="1">MM415B04586</strain>
    </source>
</reference>
<evidence type="ECO:0000313" key="1">
    <source>
        <dbReference type="EMBL" id="QJA92554.1"/>
    </source>
</evidence>
<accession>A0A6M3LGX7</accession>
<dbReference type="EMBL" id="MT143076">
    <property type="protein sequence ID" value="QJA92554.1"/>
    <property type="molecule type" value="Genomic_DNA"/>
</dbReference>
<gene>
    <name evidence="1" type="ORF">MM415B04586_0011</name>
</gene>
<dbReference type="AlphaFoldDB" id="A0A6M3LGX7"/>
<proteinExistence type="predicted"/>
<organism evidence="1">
    <name type="scientific">viral metagenome</name>
    <dbReference type="NCBI Taxonomy" id="1070528"/>
    <lineage>
        <taxon>unclassified sequences</taxon>
        <taxon>metagenomes</taxon>
        <taxon>organismal metagenomes</taxon>
    </lineage>
</organism>
<sequence length="60" mass="7049">MIVEITDGAYARSDEIIRMDYNEKKKILVLFMRDAEHSVYYDITPDRVRAIVAEINAWEA</sequence>
<protein>
    <submittedName>
        <fullName evidence="1">Uncharacterized protein</fullName>
    </submittedName>
</protein>
<name>A0A6M3LGX7_9ZZZZ</name>